<evidence type="ECO:0000313" key="10">
    <source>
        <dbReference type="Ensembl" id="ENSOMEP00000022514.1"/>
    </source>
</evidence>
<dbReference type="AlphaFoldDB" id="A0A3B3CZA6"/>
<keyword evidence="5 6" id="KW-0067">ATP-binding</keyword>
<dbReference type="Ensembl" id="ENSOMET00000014585.1">
    <property type="protein sequence ID" value="ENSOMEP00000022514.1"/>
    <property type="gene ID" value="ENSOMEG00000000647.1"/>
</dbReference>
<evidence type="ECO:0000256" key="7">
    <source>
        <dbReference type="RuleBase" id="RU000304"/>
    </source>
</evidence>
<dbReference type="GeneTree" id="ENSGT00940000155356"/>
<feature type="binding site" evidence="6">
    <location>
        <position position="65"/>
    </location>
    <ligand>
        <name>ATP</name>
        <dbReference type="ChEBI" id="CHEBI:30616"/>
    </ligand>
</feature>
<keyword evidence="11" id="KW-1185">Reference proteome</keyword>
<dbReference type="Pfam" id="PF00069">
    <property type="entry name" value="Pkinase"/>
    <property type="match status" value="1"/>
</dbReference>
<dbReference type="GO" id="GO:0005524">
    <property type="term" value="F:ATP binding"/>
    <property type="evidence" value="ECO:0007669"/>
    <property type="project" value="UniProtKB-UniRule"/>
</dbReference>
<dbReference type="GO" id="GO:0045944">
    <property type="term" value="P:positive regulation of transcription by RNA polymerase II"/>
    <property type="evidence" value="ECO:0007669"/>
    <property type="project" value="TreeGrafter"/>
</dbReference>
<dbReference type="Gene3D" id="3.30.200.20">
    <property type="entry name" value="Phosphorylase Kinase, domain 1"/>
    <property type="match status" value="1"/>
</dbReference>
<dbReference type="GO" id="GO:0003713">
    <property type="term" value="F:transcription coactivator activity"/>
    <property type="evidence" value="ECO:0007669"/>
    <property type="project" value="TreeGrafter"/>
</dbReference>
<feature type="compositionally biased region" description="Basic and acidic residues" evidence="8">
    <location>
        <begin position="1"/>
        <end position="12"/>
    </location>
</feature>
<dbReference type="STRING" id="30732.ENSOMEP00000022514"/>
<evidence type="ECO:0000256" key="8">
    <source>
        <dbReference type="SAM" id="MobiDB-lite"/>
    </source>
</evidence>
<accession>A0A3B3CZA6</accession>
<dbReference type="PROSITE" id="PS00108">
    <property type="entry name" value="PROTEIN_KINASE_ST"/>
    <property type="match status" value="1"/>
</dbReference>
<evidence type="ECO:0000313" key="11">
    <source>
        <dbReference type="Proteomes" id="UP000261560"/>
    </source>
</evidence>
<keyword evidence="3 6" id="KW-0547">Nucleotide-binding</keyword>
<dbReference type="PaxDb" id="30732-ENSOMEP00000022514"/>
<dbReference type="GO" id="GO:0004674">
    <property type="term" value="F:protein serine/threonine kinase activity"/>
    <property type="evidence" value="ECO:0007669"/>
    <property type="project" value="UniProtKB-KW"/>
</dbReference>
<keyword evidence="4" id="KW-0418">Kinase</keyword>
<dbReference type="InterPro" id="IPR011009">
    <property type="entry name" value="Kinase-like_dom_sf"/>
</dbReference>
<sequence length="361" mass="41680">MPLKREDLDLSRSAEGNNESSKDYPVLLDSGNHTYLKRWKLGEGSFGKVYHYRQQGIPPKEVAVKFINHGPGLKEVDMIKRVTFIGADENNFLKVLEFFQYQSKICIVSEKLEITLLDLFVKRKYKPFSLSEIRPVAQQLLVALTALRRMSLVHCDIKPDNVMFVNLHKYPYKVKLIDFGLTRRRTKLNRLATIQILGYRAPEVVFGCKIDEPADVWSVGCVLASIPSEYVVNFVEDYLDTMKFKSLIKRLLCVDQIKRITPEVALTHSFITMEHFSDGEDDSYVRSAQNFMNVCQPIQDFKTNAATADFVDFYKQMEQGESSEKKSLPQRVKLFFTKAFSYKSSSSTALFERQPEQKYHC</sequence>
<proteinExistence type="inferred from homology"/>
<evidence type="ECO:0000259" key="9">
    <source>
        <dbReference type="PROSITE" id="PS50011"/>
    </source>
</evidence>
<dbReference type="GO" id="GO:0003714">
    <property type="term" value="F:transcription corepressor activity"/>
    <property type="evidence" value="ECO:0007669"/>
    <property type="project" value="TreeGrafter"/>
</dbReference>
<protein>
    <recommendedName>
        <fullName evidence="9">Protein kinase domain-containing protein</fullName>
    </recommendedName>
</protein>
<evidence type="ECO:0000256" key="3">
    <source>
        <dbReference type="ARBA" id="ARBA00022741"/>
    </source>
</evidence>
<dbReference type="GO" id="GO:0016605">
    <property type="term" value="C:PML body"/>
    <property type="evidence" value="ECO:0007669"/>
    <property type="project" value="TreeGrafter"/>
</dbReference>
<dbReference type="GO" id="GO:0004713">
    <property type="term" value="F:protein tyrosine kinase activity"/>
    <property type="evidence" value="ECO:0007669"/>
    <property type="project" value="TreeGrafter"/>
</dbReference>
<feature type="domain" description="Protein kinase" evidence="9">
    <location>
        <begin position="35"/>
        <end position="271"/>
    </location>
</feature>
<dbReference type="InterPro" id="IPR008271">
    <property type="entry name" value="Ser/Thr_kinase_AS"/>
</dbReference>
<evidence type="ECO:0000256" key="4">
    <source>
        <dbReference type="ARBA" id="ARBA00022777"/>
    </source>
</evidence>
<dbReference type="GO" id="GO:0046332">
    <property type="term" value="F:SMAD binding"/>
    <property type="evidence" value="ECO:0007669"/>
    <property type="project" value="TreeGrafter"/>
</dbReference>
<dbReference type="SMART" id="SM00220">
    <property type="entry name" value="S_TKc"/>
    <property type="match status" value="1"/>
</dbReference>
<reference evidence="10" key="2">
    <citation type="submission" date="2025-09" db="UniProtKB">
        <authorList>
            <consortium name="Ensembl"/>
        </authorList>
    </citation>
    <scope>IDENTIFICATION</scope>
</reference>
<dbReference type="Gene3D" id="1.10.510.10">
    <property type="entry name" value="Transferase(Phosphotransferase) domain 1"/>
    <property type="match status" value="1"/>
</dbReference>
<dbReference type="PANTHER" id="PTHR24058:SF53">
    <property type="entry name" value="HOMEODOMAIN-INTERACTING PROTEIN KINASE 2"/>
    <property type="match status" value="1"/>
</dbReference>
<comment type="similarity">
    <text evidence="7">Belongs to the protein kinase superfamily.</text>
</comment>
<dbReference type="PANTHER" id="PTHR24058">
    <property type="entry name" value="DUAL SPECIFICITY PROTEIN KINASE"/>
    <property type="match status" value="1"/>
</dbReference>
<dbReference type="GO" id="GO:0042771">
    <property type="term" value="P:intrinsic apoptotic signaling pathway in response to DNA damage by p53 class mediator"/>
    <property type="evidence" value="ECO:0007669"/>
    <property type="project" value="TreeGrafter"/>
</dbReference>
<dbReference type="InterPro" id="IPR000719">
    <property type="entry name" value="Prot_kinase_dom"/>
</dbReference>
<dbReference type="Proteomes" id="UP000261560">
    <property type="component" value="Unplaced"/>
</dbReference>
<feature type="region of interest" description="Disordered" evidence="8">
    <location>
        <begin position="1"/>
        <end position="23"/>
    </location>
</feature>
<dbReference type="SUPFAM" id="SSF56112">
    <property type="entry name" value="Protein kinase-like (PK-like)"/>
    <property type="match status" value="1"/>
</dbReference>
<dbReference type="InterPro" id="IPR017441">
    <property type="entry name" value="Protein_kinase_ATP_BS"/>
</dbReference>
<dbReference type="GO" id="GO:0005737">
    <property type="term" value="C:cytoplasm"/>
    <property type="evidence" value="ECO:0007669"/>
    <property type="project" value="TreeGrafter"/>
</dbReference>
<evidence type="ECO:0000256" key="6">
    <source>
        <dbReference type="PROSITE-ProRule" id="PRU10141"/>
    </source>
</evidence>
<dbReference type="GO" id="GO:0007224">
    <property type="term" value="P:smoothened signaling pathway"/>
    <property type="evidence" value="ECO:0007669"/>
    <property type="project" value="TreeGrafter"/>
</dbReference>
<evidence type="ECO:0000256" key="2">
    <source>
        <dbReference type="ARBA" id="ARBA00022679"/>
    </source>
</evidence>
<reference evidence="10" key="1">
    <citation type="submission" date="2025-08" db="UniProtKB">
        <authorList>
            <consortium name="Ensembl"/>
        </authorList>
    </citation>
    <scope>IDENTIFICATION</scope>
</reference>
<dbReference type="PROSITE" id="PS50011">
    <property type="entry name" value="PROTEIN_KINASE_DOM"/>
    <property type="match status" value="1"/>
</dbReference>
<dbReference type="InterPro" id="IPR050494">
    <property type="entry name" value="Ser_Thr_dual-spec_kinase"/>
</dbReference>
<name>A0A3B3CZA6_ORYME</name>
<keyword evidence="2" id="KW-0808">Transferase</keyword>
<keyword evidence="1 7" id="KW-0723">Serine/threonine-protein kinase</keyword>
<evidence type="ECO:0000256" key="1">
    <source>
        <dbReference type="ARBA" id="ARBA00022527"/>
    </source>
</evidence>
<dbReference type="PROSITE" id="PS00107">
    <property type="entry name" value="PROTEIN_KINASE_ATP"/>
    <property type="match status" value="1"/>
</dbReference>
<organism evidence="10 11">
    <name type="scientific">Oryzias melastigma</name>
    <name type="common">Marine medaka</name>
    <dbReference type="NCBI Taxonomy" id="30732"/>
    <lineage>
        <taxon>Eukaryota</taxon>
        <taxon>Metazoa</taxon>
        <taxon>Chordata</taxon>
        <taxon>Craniata</taxon>
        <taxon>Vertebrata</taxon>
        <taxon>Euteleostomi</taxon>
        <taxon>Actinopterygii</taxon>
        <taxon>Neopterygii</taxon>
        <taxon>Teleostei</taxon>
        <taxon>Neoteleostei</taxon>
        <taxon>Acanthomorphata</taxon>
        <taxon>Ovalentaria</taxon>
        <taxon>Atherinomorphae</taxon>
        <taxon>Beloniformes</taxon>
        <taxon>Adrianichthyidae</taxon>
        <taxon>Oryziinae</taxon>
        <taxon>Oryzias</taxon>
    </lineage>
</organism>
<evidence type="ECO:0000256" key="5">
    <source>
        <dbReference type="ARBA" id="ARBA00022840"/>
    </source>
</evidence>